<dbReference type="AlphaFoldDB" id="A0A0C4DIQ8"/>
<accession>A0A0C4DIQ8</accession>
<protein>
    <submittedName>
        <fullName evidence="1">Uncharacterized protein</fullName>
    </submittedName>
</protein>
<organism evidence="1 2">
    <name type="scientific">Fusarium oxysporum (strain Fo5176)</name>
    <name type="common">Fusarium vascular wilt</name>
    <dbReference type="NCBI Taxonomy" id="660025"/>
    <lineage>
        <taxon>Eukaryota</taxon>
        <taxon>Fungi</taxon>
        <taxon>Dikarya</taxon>
        <taxon>Ascomycota</taxon>
        <taxon>Pezizomycotina</taxon>
        <taxon>Sordariomycetes</taxon>
        <taxon>Hypocreomycetidae</taxon>
        <taxon>Hypocreales</taxon>
        <taxon>Nectriaceae</taxon>
        <taxon>Fusarium</taxon>
        <taxon>Fusarium oxysporum species complex</taxon>
    </lineage>
</organism>
<proteinExistence type="predicted"/>
<dbReference type="Proteomes" id="UP000002489">
    <property type="component" value="Unassembled WGS sequence"/>
</dbReference>
<reference evidence="2" key="1">
    <citation type="journal article" date="2012" name="Mol. Plant Microbe Interact.">
        <title>A highly conserved effector in Fusarium oxysporum is required for full virulence on Arabidopsis.</title>
        <authorList>
            <person name="Thatcher L.F."/>
            <person name="Gardiner D.M."/>
            <person name="Kazan K."/>
            <person name="Manners J."/>
        </authorList>
    </citation>
    <scope>NUCLEOTIDE SEQUENCE [LARGE SCALE GENOMIC DNA]</scope>
    <source>
        <strain evidence="2">Fo5176</strain>
    </source>
</reference>
<sequence>MKTPVPYIDLTLEILENYISPVQGFAPFDLPVSAARALDNQDLATLAPLLQPHLPVPLSDHAVVNVLVTGHSWAIDEPAYTYFFDNINNTIHAGSRSRQTRGPPAELAANPQYVNANAYDQVSKEVYPLDLPFDLWMETVRTYLAHVDVRRYEIMETFSTADRSQIISDPRTFM</sequence>
<name>A0A0C4DIQ8_FUSOF</name>
<evidence type="ECO:0000313" key="1">
    <source>
        <dbReference type="EnsemblFungi" id="FOXG_17296P0"/>
    </source>
</evidence>
<reference evidence="1" key="2">
    <citation type="submission" date="2025-08" db="UniProtKB">
        <authorList>
            <consortium name="EnsemblFungi"/>
        </authorList>
    </citation>
    <scope>IDENTIFICATION</scope>
    <source>
        <strain evidence="1">4287 / CBS 123668 / FGSC 9935 / NRRL 34936</strain>
    </source>
</reference>
<dbReference type="EnsemblFungi" id="FOXG_17296T0">
    <property type="protein sequence ID" value="FOXG_17296P0"/>
    <property type="gene ID" value="FOXG_17296"/>
</dbReference>
<evidence type="ECO:0000313" key="2">
    <source>
        <dbReference type="Proteomes" id="UP000002489"/>
    </source>
</evidence>